<accession>A0A8I5R8T9</accession>
<feature type="compositionally biased region" description="Polar residues" evidence="1">
    <location>
        <begin position="1"/>
        <end position="16"/>
    </location>
</feature>
<name>A0A8I5R8T9_PAPAN</name>
<reference evidence="2" key="3">
    <citation type="submission" date="2025-09" db="UniProtKB">
        <authorList>
            <consortium name="Ensembl"/>
        </authorList>
    </citation>
    <scope>IDENTIFICATION</scope>
</reference>
<dbReference type="Ensembl" id="ENSPANT00000063026.1">
    <property type="protein sequence ID" value="ENSPANP00000057104.1"/>
    <property type="gene ID" value="ENSPANG00000041610.1"/>
</dbReference>
<dbReference type="PANTHER" id="PTHR46254">
    <property type="entry name" value="PROTEIN GVQW1-RELATED"/>
    <property type="match status" value="1"/>
</dbReference>
<feature type="region of interest" description="Disordered" evidence="1">
    <location>
        <begin position="1"/>
        <end position="92"/>
    </location>
</feature>
<reference evidence="2" key="2">
    <citation type="submission" date="2025-08" db="UniProtKB">
        <authorList>
            <consortium name="Ensembl"/>
        </authorList>
    </citation>
    <scope>IDENTIFICATION</scope>
</reference>
<sequence>MNRCLSFQSDHSSQLGRLSPPFLPPCGPAHTAGQCQRGQQAGPEGSAAAAWSPSECGARAAPCADTRQGPQIRPRRQAWGPRRGSRGGAEGRGEHFLTLALSTHRPRHPGPRHRAVPVGEEVGALPASPVLPFLASPAAAAPAAAAAFAAPVPAPPAPAAPAGARRVRRAPAPFSCSSPLLLARLFLRPPLLFLGLGISLASVQVLLVTQAAVQWHDLGSLQPLPLGFKRFSCLSLLSSWDYRYVPPRPANFCIFSRDGVSLCWPGWSRTPDLR</sequence>
<evidence type="ECO:0000256" key="1">
    <source>
        <dbReference type="SAM" id="MobiDB-lite"/>
    </source>
</evidence>
<dbReference type="GeneTree" id="ENSGT00940000161627"/>
<dbReference type="Proteomes" id="UP000028761">
    <property type="component" value="Chromosome 6"/>
</dbReference>
<reference evidence="2 3" key="1">
    <citation type="submission" date="2012-03" db="EMBL/GenBank/DDBJ databases">
        <title>Whole Genome Assembly of Papio anubis.</title>
        <authorList>
            <person name="Liu Y.L."/>
            <person name="Abraham K.A."/>
            <person name="Akbar H.A."/>
            <person name="Ali S.A."/>
            <person name="Anosike U.A."/>
            <person name="Aqrawi P.A."/>
            <person name="Arias F.A."/>
            <person name="Attaway T.A."/>
            <person name="Awwad R.A."/>
            <person name="Babu C.B."/>
            <person name="Bandaranaike D.B."/>
            <person name="Battles P.B."/>
            <person name="Bell A.B."/>
            <person name="Beltran B.B."/>
            <person name="Berhane-Mersha D.B."/>
            <person name="Bess C.B."/>
            <person name="Bickham C.B."/>
            <person name="Bolden T.B."/>
            <person name="Carter K.C."/>
            <person name="Chau D.C."/>
            <person name="Chavez A.C."/>
            <person name="Clerc-Blankenburg K.C."/>
            <person name="Coyle M.C."/>
            <person name="Dao M.D."/>
            <person name="Davila M.L.D."/>
            <person name="Davy-Carroll L.D."/>
            <person name="Denson S.D."/>
            <person name="Dinh H.D."/>
            <person name="Fernandez S.F."/>
            <person name="Fernando P.F."/>
            <person name="Forbes L.F."/>
            <person name="Francis C.F."/>
            <person name="Francisco L.F."/>
            <person name="Fu Q.F."/>
            <person name="Garcia-Iii R.G."/>
            <person name="Garrett T.G."/>
            <person name="Gross S.G."/>
            <person name="Gubbala S.G."/>
            <person name="Hirani K.H."/>
            <person name="Hogues M.H."/>
            <person name="Hollins B.H."/>
            <person name="Jackson L.J."/>
            <person name="Javaid M.J."/>
            <person name="Jhangiani S.J."/>
            <person name="Johnson A.J."/>
            <person name="Johnson B.J."/>
            <person name="Jones J.J."/>
            <person name="Joshi V.J."/>
            <person name="Kalu J.K."/>
            <person name="Khan N.K."/>
            <person name="Korchina V.K."/>
            <person name="Kovar C.K."/>
            <person name="Lago L.L."/>
            <person name="Lara F.L."/>
            <person name="Le T.-K.L."/>
            <person name="Lee S.L."/>
            <person name="Legall-Iii F.L."/>
            <person name="Lemon S.L."/>
            <person name="Liu J.L."/>
            <person name="Liu Y.-S.L."/>
            <person name="Liyanage D.L."/>
            <person name="Lopez J.L."/>
            <person name="Lorensuhewa L.L."/>
            <person name="Mata R.M."/>
            <person name="Mathew T.M."/>
            <person name="Mercado C.M."/>
            <person name="Mercado I.M."/>
            <person name="Morales K.M."/>
            <person name="Morgan M.M."/>
            <person name="Munidasa M.M."/>
            <person name="Ngo D.N."/>
            <person name="Nguyen L.N."/>
            <person name="Nguyen T.N."/>
            <person name="Nguyen N.N."/>
            <person name="Obregon M.O."/>
            <person name="Okwuonu G.O."/>
            <person name="Ongeri F.O."/>
            <person name="Onwere C.O."/>
            <person name="Osifeso I.O."/>
            <person name="Parra A.P."/>
            <person name="Patil S.P."/>
            <person name="Perez A.P."/>
            <person name="Perez Y.P."/>
            <person name="Pham C.P."/>
            <person name="Pu L.-L.P."/>
            <person name="Puazo M.P."/>
            <person name="Quiroz J.Q."/>
            <person name="Rouhana J.R."/>
            <person name="Ruiz M.R."/>
            <person name="Ruiz S.-J.R."/>
            <person name="Saada N.S."/>
            <person name="Santibanez J.S."/>
            <person name="Scheel M.S."/>
            <person name="Schneider B.S."/>
            <person name="Simmons D.S."/>
            <person name="Sisson I.S."/>
            <person name="Tang L.-Y.T."/>
            <person name="Thornton R.T."/>
            <person name="Tisius J.T."/>
            <person name="Toledanes G.T."/>
            <person name="Trejos Z.T."/>
            <person name="Usmani K.U."/>
            <person name="Varghese R.V."/>
            <person name="Vattathil S.V."/>
            <person name="Vee V.V."/>
            <person name="Walker D.W."/>
            <person name="Weissenberger G.W."/>
            <person name="White C.W."/>
            <person name="Williams A.W."/>
            <person name="Woodworth J.W."/>
            <person name="Wright R.W."/>
            <person name="Zhu Y.Z."/>
            <person name="Han Y.H."/>
            <person name="Newsham I.N."/>
            <person name="Nazareth L.N."/>
            <person name="Worley K.W."/>
            <person name="Muzny D.M."/>
            <person name="Rogers J.R."/>
            <person name="Gibbs R.G."/>
        </authorList>
    </citation>
    <scope>NUCLEOTIDE SEQUENCE [LARGE SCALE GENOMIC DNA]</scope>
</reference>
<protein>
    <submittedName>
        <fullName evidence="2">Uncharacterized protein</fullName>
    </submittedName>
</protein>
<proteinExistence type="predicted"/>
<dbReference type="AlphaFoldDB" id="A0A8I5R8T9"/>
<evidence type="ECO:0000313" key="3">
    <source>
        <dbReference type="Proteomes" id="UP000028761"/>
    </source>
</evidence>
<keyword evidence="3" id="KW-1185">Reference proteome</keyword>
<organism evidence="2 3">
    <name type="scientific">Papio anubis</name>
    <name type="common">Olive baboon</name>
    <dbReference type="NCBI Taxonomy" id="9555"/>
    <lineage>
        <taxon>Eukaryota</taxon>
        <taxon>Metazoa</taxon>
        <taxon>Chordata</taxon>
        <taxon>Craniata</taxon>
        <taxon>Vertebrata</taxon>
        <taxon>Euteleostomi</taxon>
        <taxon>Mammalia</taxon>
        <taxon>Eutheria</taxon>
        <taxon>Euarchontoglires</taxon>
        <taxon>Primates</taxon>
        <taxon>Haplorrhini</taxon>
        <taxon>Catarrhini</taxon>
        <taxon>Cercopithecidae</taxon>
        <taxon>Cercopithecinae</taxon>
        <taxon>Papio</taxon>
    </lineage>
</organism>
<evidence type="ECO:0000313" key="2">
    <source>
        <dbReference type="Ensembl" id="ENSPANP00000057104.1"/>
    </source>
</evidence>